<proteinExistence type="inferred from homology"/>
<organism evidence="13 14">
    <name type="scientific">Solea senegalensis</name>
    <name type="common">Senegalese sole</name>
    <dbReference type="NCBI Taxonomy" id="28829"/>
    <lineage>
        <taxon>Eukaryota</taxon>
        <taxon>Metazoa</taxon>
        <taxon>Chordata</taxon>
        <taxon>Craniata</taxon>
        <taxon>Vertebrata</taxon>
        <taxon>Euteleostomi</taxon>
        <taxon>Actinopterygii</taxon>
        <taxon>Neopterygii</taxon>
        <taxon>Teleostei</taxon>
        <taxon>Neoteleostei</taxon>
        <taxon>Acanthomorphata</taxon>
        <taxon>Carangaria</taxon>
        <taxon>Pleuronectiformes</taxon>
        <taxon>Pleuronectoidei</taxon>
        <taxon>Soleidae</taxon>
        <taxon>Solea</taxon>
    </lineage>
</organism>
<gene>
    <name evidence="13" type="ORF">JOB18_002591</name>
</gene>
<protein>
    <recommendedName>
        <fullName evidence="11">Succinate-semialdehyde dehydrogenase</fullName>
        <ecNumber evidence="11">1.2.1.24</ecNumber>
    </recommendedName>
</protein>
<evidence type="ECO:0000256" key="7">
    <source>
        <dbReference type="ARBA" id="ARBA00022946"/>
    </source>
</evidence>
<keyword evidence="7" id="KW-0809">Transit peptide</keyword>
<dbReference type="FunFam" id="3.40.309.10:FF:000004">
    <property type="entry name" value="Succinate-semialdehyde dehydrogenase I"/>
    <property type="match status" value="1"/>
</dbReference>
<dbReference type="EMBL" id="JAGKHQ010000021">
    <property type="protein sequence ID" value="KAG7474136.1"/>
    <property type="molecule type" value="Genomic_DNA"/>
</dbReference>
<evidence type="ECO:0000256" key="10">
    <source>
        <dbReference type="ARBA" id="ARBA00023157"/>
    </source>
</evidence>
<evidence type="ECO:0000256" key="2">
    <source>
        <dbReference type="ARBA" id="ARBA00004173"/>
    </source>
</evidence>
<dbReference type="FunFam" id="3.40.605.10:FF:000096">
    <property type="entry name" value="Succinate-semialdehyde dehydrogenase, mitochondrial"/>
    <property type="match status" value="1"/>
</dbReference>
<dbReference type="Pfam" id="PF00171">
    <property type="entry name" value="Aldedh"/>
    <property type="match status" value="1"/>
</dbReference>
<feature type="domain" description="Aldehyde dehydrogenase" evidence="12">
    <location>
        <begin position="47"/>
        <end position="505"/>
    </location>
</feature>
<dbReference type="AlphaFoldDB" id="A0AAV6PRY3"/>
<evidence type="ECO:0000256" key="8">
    <source>
        <dbReference type="ARBA" id="ARBA00023002"/>
    </source>
</evidence>
<dbReference type="PANTHER" id="PTHR43353:SF5">
    <property type="entry name" value="SUCCINATE-SEMIALDEHYDE DEHYDROGENASE, MITOCHONDRIAL"/>
    <property type="match status" value="1"/>
</dbReference>
<reference evidence="13" key="2">
    <citation type="submission" date="2021-03" db="EMBL/GenBank/DDBJ databases">
        <authorList>
            <person name="Guerrero-Cozar I."/>
            <person name="Gomez-Garrido J."/>
            <person name="Berbel C."/>
            <person name="Martinez-Blanch J.F."/>
            <person name="Alioto T."/>
            <person name="Claros M.G."/>
            <person name="Gagnaire P.A."/>
            <person name="Manchado M."/>
        </authorList>
    </citation>
    <scope>NUCLEOTIDE SEQUENCE</scope>
    <source>
        <strain evidence="13">Sse05_10M</strain>
        <tissue evidence="13">Blood</tissue>
    </source>
</reference>
<dbReference type="CDD" id="cd07103">
    <property type="entry name" value="ALDH_F5_SSADH_GabD"/>
    <property type="match status" value="1"/>
</dbReference>
<comment type="subcellular location">
    <subcellularLocation>
        <location evidence="2 11">Mitochondrion</location>
    </subcellularLocation>
</comment>
<comment type="function">
    <text evidence="1">Catalyzes one step in the degradation of the inhibitory neurotransmitter gamma-aminobutyric acid (GABA).</text>
</comment>
<comment type="subunit">
    <text evidence="5 11">Homotetramer.</text>
</comment>
<name>A0AAV6PRY3_SOLSE</name>
<dbReference type="FunFam" id="3.40.605.10:FF:000026">
    <property type="entry name" value="Aldehyde dehydrogenase, putative"/>
    <property type="match status" value="1"/>
</dbReference>
<keyword evidence="11" id="KW-0520">NAD</keyword>
<evidence type="ECO:0000256" key="9">
    <source>
        <dbReference type="ARBA" id="ARBA00023128"/>
    </source>
</evidence>
<dbReference type="InterPro" id="IPR016160">
    <property type="entry name" value="Ald_DH_CS_CYS"/>
</dbReference>
<dbReference type="InterPro" id="IPR050740">
    <property type="entry name" value="Aldehyde_DH_Superfamily"/>
</dbReference>
<dbReference type="InterPro" id="IPR010102">
    <property type="entry name" value="Succ_semiAld_DH"/>
</dbReference>
<keyword evidence="14" id="KW-1185">Reference proteome</keyword>
<evidence type="ECO:0000313" key="13">
    <source>
        <dbReference type="EMBL" id="KAG7474137.1"/>
    </source>
</evidence>
<accession>A0AAV6PRY3</accession>
<dbReference type="NCBIfam" id="TIGR01780">
    <property type="entry name" value="SSADH"/>
    <property type="match status" value="1"/>
</dbReference>
<evidence type="ECO:0000256" key="3">
    <source>
        <dbReference type="ARBA" id="ARBA00005176"/>
    </source>
</evidence>
<evidence type="ECO:0000256" key="11">
    <source>
        <dbReference type="RuleBase" id="RU365091"/>
    </source>
</evidence>
<comment type="catalytic activity">
    <reaction evidence="11">
        <text>succinate semialdehyde + NAD(+) + H2O = succinate + NADH + 2 H(+)</text>
        <dbReference type="Rhea" id="RHEA:13217"/>
        <dbReference type="ChEBI" id="CHEBI:15377"/>
        <dbReference type="ChEBI" id="CHEBI:15378"/>
        <dbReference type="ChEBI" id="CHEBI:30031"/>
        <dbReference type="ChEBI" id="CHEBI:57540"/>
        <dbReference type="ChEBI" id="CHEBI:57706"/>
        <dbReference type="ChEBI" id="CHEBI:57945"/>
        <dbReference type="EC" id="1.2.1.24"/>
    </reaction>
</comment>
<evidence type="ECO:0000259" key="12">
    <source>
        <dbReference type="Pfam" id="PF00171"/>
    </source>
</evidence>
<evidence type="ECO:0000256" key="4">
    <source>
        <dbReference type="ARBA" id="ARBA00009986"/>
    </source>
</evidence>
<dbReference type="PANTHER" id="PTHR43353">
    <property type="entry name" value="SUCCINATE-SEMIALDEHYDE DEHYDROGENASE, MITOCHONDRIAL"/>
    <property type="match status" value="1"/>
</dbReference>
<dbReference type="InterPro" id="IPR015590">
    <property type="entry name" value="Aldehyde_DH_dom"/>
</dbReference>
<evidence type="ECO:0000256" key="5">
    <source>
        <dbReference type="ARBA" id="ARBA00011881"/>
    </source>
</evidence>
<dbReference type="EC" id="1.2.1.24" evidence="11"/>
<dbReference type="Proteomes" id="UP000693946">
    <property type="component" value="Linkage Group LG9"/>
</dbReference>
<comment type="caution">
    <text evidence="13">The sequence shown here is derived from an EMBL/GenBank/DDBJ whole genome shotgun (WGS) entry which is preliminary data.</text>
</comment>
<dbReference type="EMBL" id="JAGKHQ010000021">
    <property type="protein sequence ID" value="KAG7474137.1"/>
    <property type="molecule type" value="Genomic_DNA"/>
</dbReference>
<evidence type="ECO:0000256" key="1">
    <source>
        <dbReference type="ARBA" id="ARBA00003743"/>
    </source>
</evidence>
<keyword evidence="6" id="KW-0597">Phosphoprotein</keyword>
<dbReference type="GO" id="GO:0009450">
    <property type="term" value="P:gamma-aminobutyric acid catabolic process"/>
    <property type="evidence" value="ECO:0007669"/>
    <property type="project" value="UniProtKB-UniRule"/>
</dbReference>
<keyword evidence="10" id="KW-1015">Disulfide bond</keyword>
<evidence type="ECO:0000256" key="6">
    <source>
        <dbReference type="ARBA" id="ARBA00022553"/>
    </source>
</evidence>
<dbReference type="GO" id="GO:0005739">
    <property type="term" value="C:mitochondrion"/>
    <property type="evidence" value="ECO:0007669"/>
    <property type="project" value="UniProtKB-SubCell"/>
</dbReference>
<comment type="similarity">
    <text evidence="4 11">Belongs to the aldehyde dehydrogenase family.</text>
</comment>
<reference evidence="13 14" key="1">
    <citation type="journal article" date="2021" name="Sci. Rep.">
        <title>Chromosome anchoring in Senegalese sole (Solea senegalensis) reveals sex-associated markers and genome rearrangements in flatfish.</title>
        <authorList>
            <person name="Guerrero-Cozar I."/>
            <person name="Gomez-Garrido J."/>
            <person name="Berbel C."/>
            <person name="Martinez-Blanch J.F."/>
            <person name="Alioto T."/>
            <person name="Claros M.G."/>
            <person name="Gagnaire P.A."/>
            <person name="Manchado M."/>
        </authorList>
    </citation>
    <scope>NUCLEOTIDE SEQUENCE [LARGE SCALE GENOMIC DNA]</scope>
    <source>
        <strain evidence="13">Sse05_10M</strain>
    </source>
</reference>
<keyword evidence="9 11" id="KW-0496">Mitochondrion</keyword>
<comment type="pathway">
    <text evidence="3 11">Amino-acid degradation; 4-aminobutanoate degradation.</text>
</comment>
<evidence type="ECO:0000313" key="14">
    <source>
        <dbReference type="Proteomes" id="UP000693946"/>
    </source>
</evidence>
<sequence length="513" mass="55294">MSAICVLRSRCFLRHVLPGLPAAMHRNYSLDVTAPLLRTQGYVDGRWVTAASVFPVVDPATGQEIARVTDCGAAEAKQAVDAAYKAFYSWKQYTAKERSLLLRKWFDLMILHKDDLAKLITFECGKPMRESLGEIAYAASFLEWFSEEARRVYGDIVPSPARDRKILLLKQPVGVSSIITPWNFPSAMITRKVGAALAAGCTVVVKPAEDTPLSALALAELAEQAGIPAGVFNVVPCSREKMQSVGEVLCTDPLVSKISFTGSTATGKILLKMAADTVKKASMELGGHAPFIVFDSADVDKAVGGAMGSKFRNSGQTCVCSNRFLVQTGIYDRFVEKLGRAMDAELRLGHGSDPNTTQGPLINTRAAEKVVHQISDAVSQGAKVLRGGKRLDGSFMEPTLLTDVSTDMLCTKEETFGPLLPVIRFNTEEEALSIANASNVGLAGYLYSQDPAQMWRVAEALEVGLVGVNEGLLSTPEATFGGVKQSGLGREGAKYGIDEYLEVKYMCFGGLTP</sequence>
<dbReference type="GO" id="GO:0004777">
    <property type="term" value="F:succinate-semialdehyde dehydrogenase (NAD+) activity"/>
    <property type="evidence" value="ECO:0007669"/>
    <property type="project" value="UniProtKB-UniRule"/>
</dbReference>
<dbReference type="PROSITE" id="PS00070">
    <property type="entry name" value="ALDEHYDE_DEHYDR_CYS"/>
    <property type="match status" value="1"/>
</dbReference>
<keyword evidence="8 11" id="KW-0560">Oxidoreductase</keyword>